<dbReference type="CDD" id="cd11717">
    <property type="entry name" value="THUMP_THUMPD1_like"/>
    <property type="match status" value="1"/>
</dbReference>
<dbReference type="InterPro" id="IPR040183">
    <property type="entry name" value="THUMPD1-like"/>
</dbReference>
<dbReference type="SMART" id="SM00981">
    <property type="entry name" value="THUMP"/>
    <property type="match status" value="1"/>
</dbReference>
<dbReference type="SUPFAM" id="SSF143437">
    <property type="entry name" value="THUMP domain-like"/>
    <property type="match status" value="1"/>
</dbReference>
<dbReference type="GO" id="GO:0003723">
    <property type="term" value="F:RNA binding"/>
    <property type="evidence" value="ECO:0007669"/>
    <property type="project" value="UniProtKB-UniRule"/>
</dbReference>
<proteinExistence type="evidence at transcript level"/>
<accession>A0A4Y7M0P9</accession>
<evidence type="ECO:0000256" key="1">
    <source>
        <dbReference type="PROSITE-ProRule" id="PRU00529"/>
    </source>
</evidence>
<dbReference type="AlphaFoldDB" id="A0A4Y7M0P9"/>
<keyword evidence="1" id="KW-0694">RNA-binding</keyword>
<feature type="domain" description="THUMP" evidence="2">
    <location>
        <begin position="134"/>
        <end position="237"/>
    </location>
</feature>
<evidence type="ECO:0000259" key="2">
    <source>
        <dbReference type="PROSITE" id="PS51165"/>
    </source>
</evidence>
<organism evidence="3">
    <name type="scientific">Ceriodaphnia reticulata</name>
    <dbReference type="NCBI Taxonomy" id="302197"/>
    <lineage>
        <taxon>Eukaryota</taxon>
        <taxon>Metazoa</taxon>
        <taxon>Ecdysozoa</taxon>
        <taxon>Arthropoda</taxon>
        <taxon>Crustacea</taxon>
        <taxon>Branchiopoda</taxon>
        <taxon>Diplostraca</taxon>
        <taxon>Cladocera</taxon>
        <taxon>Anomopoda</taxon>
        <taxon>Daphniidae</taxon>
        <taxon>Ceriodaphnia</taxon>
    </lineage>
</organism>
<dbReference type="InterPro" id="IPR004114">
    <property type="entry name" value="THUMP_dom"/>
</dbReference>
<evidence type="ECO:0000313" key="3">
    <source>
        <dbReference type="EMBL" id="SVE73273.1"/>
    </source>
</evidence>
<dbReference type="Pfam" id="PF02926">
    <property type="entry name" value="THUMP"/>
    <property type="match status" value="1"/>
</dbReference>
<gene>
    <name evidence="3" type="primary">EOG090X0GPG</name>
</gene>
<dbReference type="GO" id="GO:0006400">
    <property type="term" value="P:tRNA modification"/>
    <property type="evidence" value="ECO:0007669"/>
    <property type="project" value="InterPro"/>
</dbReference>
<dbReference type="PANTHER" id="PTHR13452:SF10">
    <property type="entry name" value="THUMP DOMAIN-CONTAINING PROTEIN 1"/>
    <property type="match status" value="1"/>
</dbReference>
<dbReference type="EMBL" id="LR003654">
    <property type="protein sequence ID" value="SVE73273.1"/>
    <property type="molecule type" value="mRNA"/>
</dbReference>
<protein>
    <submittedName>
        <fullName evidence="3">EOG090X0GPG</fullName>
    </submittedName>
</protein>
<reference evidence="3" key="1">
    <citation type="submission" date="2018-08" db="EMBL/GenBank/DDBJ databases">
        <authorList>
            <person name="Cornetti L."/>
        </authorList>
    </citation>
    <scope>NUCLEOTIDE SEQUENCE</scope>
    <source>
        <strain evidence="3">OM-SAIQ-clone2</strain>
    </source>
</reference>
<dbReference type="PANTHER" id="PTHR13452">
    <property type="entry name" value="THUMP DOMAIN CONTAINING PROTEIN 1-RELATED"/>
    <property type="match status" value="1"/>
</dbReference>
<sequence>MSETGNKRKAKDKAFYIKSAKQARISAGELGPGMKGFLCTSNREKDSVREAYNLLNEHADVLYGAEEGLKEANVAKEEEIEDELTKEMDALKKKHAAPVSERRFHSVTTGVKGCMFIRSTVENPSELVNSIITDIEKKQQQTTKFLLRMLPIQVTCKSGLEEILKAAESLVDKLANFKSFSLLVKIRNHSLKRDNLIAPVADIVKNKFPEMKVDLDNPEVSLVIEVLRKTCCLGVVTNYSGRAKYNLVEIAQKANK</sequence>
<dbReference type="PROSITE" id="PS51165">
    <property type="entry name" value="THUMP"/>
    <property type="match status" value="1"/>
</dbReference>
<dbReference type="Gene3D" id="3.30.2300.10">
    <property type="entry name" value="THUMP superfamily"/>
    <property type="match status" value="1"/>
</dbReference>
<name>A0A4Y7M0P9_9CRUS</name>